<dbReference type="InterPro" id="IPR000792">
    <property type="entry name" value="Tscrpt_reg_LuxR_C"/>
</dbReference>
<name>A0A158IKD9_9BURK</name>
<dbReference type="PROSITE" id="PS50043">
    <property type="entry name" value="HTH_LUXR_2"/>
    <property type="match status" value="1"/>
</dbReference>
<dbReference type="Pfam" id="PF00196">
    <property type="entry name" value="GerE"/>
    <property type="match status" value="1"/>
</dbReference>
<dbReference type="SMART" id="SM00421">
    <property type="entry name" value="HTH_LUXR"/>
    <property type="match status" value="1"/>
</dbReference>
<dbReference type="PANTHER" id="PTHR44688:SF16">
    <property type="entry name" value="DNA-BINDING TRANSCRIPTIONAL ACTIVATOR DEVR_DOSR"/>
    <property type="match status" value="1"/>
</dbReference>
<protein>
    <submittedName>
        <fullName evidence="5">LuxR family transcriptional regulator</fullName>
    </submittedName>
</protein>
<evidence type="ECO:0000256" key="2">
    <source>
        <dbReference type="ARBA" id="ARBA00023125"/>
    </source>
</evidence>
<dbReference type="Gene3D" id="3.30.450.40">
    <property type="match status" value="1"/>
</dbReference>
<evidence type="ECO:0000313" key="6">
    <source>
        <dbReference type="Proteomes" id="UP000054977"/>
    </source>
</evidence>
<dbReference type="GO" id="GO:0006355">
    <property type="term" value="P:regulation of DNA-templated transcription"/>
    <property type="evidence" value="ECO:0007669"/>
    <property type="project" value="InterPro"/>
</dbReference>
<reference evidence="5" key="1">
    <citation type="submission" date="2016-01" db="EMBL/GenBank/DDBJ databases">
        <authorList>
            <person name="Peeters C."/>
        </authorList>
    </citation>
    <scope>NUCLEOTIDE SEQUENCE [LARGE SCALE GENOMIC DNA]</scope>
    <source>
        <strain evidence="5">LMG 22934</strain>
    </source>
</reference>
<dbReference type="Gene3D" id="1.10.10.10">
    <property type="entry name" value="Winged helix-like DNA-binding domain superfamily/Winged helix DNA-binding domain"/>
    <property type="match status" value="1"/>
</dbReference>
<proteinExistence type="predicted"/>
<dbReference type="EMBL" id="FCNW02000036">
    <property type="protein sequence ID" value="SAL57102.1"/>
    <property type="molecule type" value="Genomic_DNA"/>
</dbReference>
<dbReference type="PANTHER" id="PTHR44688">
    <property type="entry name" value="DNA-BINDING TRANSCRIPTIONAL ACTIVATOR DEVR_DOSR"/>
    <property type="match status" value="1"/>
</dbReference>
<dbReference type="InterPro" id="IPR016032">
    <property type="entry name" value="Sig_transdc_resp-reg_C-effctor"/>
</dbReference>
<dbReference type="Proteomes" id="UP000054977">
    <property type="component" value="Unassembled WGS sequence"/>
</dbReference>
<dbReference type="SUPFAM" id="SSF46894">
    <property type="entry name" value="C-terminal effector domain of the bipartite response regulators"/>
    <property type="match status" value="1"/>
</dbReference>
<dbReference type="AlphaFoldDB" id="A0A158IKD9"/>
<dbReference type="STRING" id="326474.AWB65_04995"/>
<sequence>MYLSAAQSRALAKVMAALVEPFDEADVRARVGDSMLELLGAQYYASYVWDAAENCFEKRVQINMDPGDLARYESHYQYHDPITPKLQRYRRAVHVNEVMPQEALVRTEFYNDFLAKSGLYRGINLYVWERNRNIGDMRIWRDRRRPDFSRDDLALLELIRPALCASLGRSQPVDGVQRQVEKPLQRADAALSERERQIACLIVRDMSDKEIARHLNIAPTTVRTHIMHAFRKLNVNSRLKLAQCVEPLTGPILHCEDIQR</sequence>
<keyword evidence="6" id="KW-1185">Reference proteome</keyword>
<organism evidence="5 6">
    <name type="scientific">Caballeronia humi</name>
    <dbReference type="NCBI Taxonomy" id="326474"/>
    <lineage>
        <taxon>Bacteria</taxon>
        <taxon>Pseudomonadati</taxon>
        <taxon>Pseudomonadota</taxon>
        <taxon>Betaproteobacteria</taxon>
        <taxon>Burkholderiales</taxon>
        <taxon>Burkholderiaceae</taxon>
        <taxon>Caballeronia</taxon>
    </lineage>
</organism>
<evidence type="ECO:0000313" key="5">
    <source>
        <dbReference type="EMBL" id="SAL57102.1"/>
    </source>
</evidence>
<dbReference type="RefSeq" id="WP_087669689.1">
    <property type="nucleotide sequence ID" value="NZ_FCNW02000036.1"/>
</dbReference>
<feature type="domain" description="HTH luxR-type" evidence="4">
    <location>
        <begin position="184"/>
        <end position="249"/>
    </location>
</feature>
<dbReference type="OrthoDB" id="8642092at2"/>
<dbReference type="InterPro" id="IPR029016">
    <property type="entry name" value="GAF-like_dom_sf"/>
</dbReference>
<comment type="caution">
    <text evidence="5">The sequence shown here is derived from an EMBL/GenBank/DDBJ whole genome shotgun (WGS) entry which is preliminary data.</text>
</comment>
<dbReference type="SUPFAM" id="SSF55781">
    <property type="entry name" value="GAF domain-like"/>
    <property type="match status" value="1"/>
</dbReference>
<dbReference type="GO" id="GO:0003677">
    <property type="term" value="F:DNA binding"/>
    <property type="evidence" value="ECO:0007669"/>
    <property type="project" value="UniProtKB-KW"/>
</dbReference>
<dbReference type="PRINTS" id="PR00038">
    <property type="entry name" value="HTHLUXR"/>
</dbReference>
<accession>A0A158IKD9</accession>
<evidence type="ECO:0000256" key="3">
    <source>
        <dbReference type="ARBA" id="ARBA00023163"/>
    </source>
</evidence>
<keyword evidence="2" id="KW-0238">DNA-binding</keyword>
<dbReference type="CDD" id="cd06170">
    <property type="entry name" value="LuxR_C_like"/>
    <property type="match status" value="1"/>
</dbReference>
<evidence type="ECO:0000256" key="1">
    <source>
        <dbReference type="ARBA" id="ARBA00023015"/>
    </source>
</evidence>
<evidence type="ECO:0000259" key="4">
    <source>
        <dbReference type="PROSITE" id="PS50043"/>
    </source>
</evidence>
<gene>
    <name evidence="5" type="ORF">AWB65_04995</name>
</gene>
<keyword evidence="1" id="KW-0805">Transcription regulation</keyword>
<dbReference type="InterPro" id="IPR036388">
    <property type="entry name" value="WH-like_DNA-bd_sf"/>
</dbReference>
<keyword evidence="3" id="KW-0804">Transcription</keyword>